<dbReference type="InterPro" id="IPR050283">
    <property type="entry name" value="E-box_TF_Regulators"/>
</dbReference>
<name>A0AAW0UBZ4_SCYPA</name>
<dbReference type="PANTHER" id="PTHR23349">
    <property type="entry name" value="BASIC HELIX-LOOP-HELIX TRANSCRIPTION FACTOR, TWIST"/>
    <property type="match status" value="1"/>
</dbReference>
<dbReference type="GO" id="GO:0000981">
    <property type="term" value="F:DNA-binding transcription factor activity, RNA polymerase II-specific"/>
    <property type="evidence" value="ECO:0007669"/>
    <property type="project" value="TreeGrafter"/>
</dbReference>
<proteinExistence type="predicted"/>
<evidence type="ECO:0000313" key="7">
    <source>
        <dbReference type="EMBL" id="KAK8397639.1"/>
    </source>
</evidence>
<accession>A0AAW0UBZ4</accession>
<feature type="region of interest" description="Disordered" evidence="5">
    <location>
        <begin position="149"/>
        <end position="168"/>
    </location>
</feature>
<evidence type="ECO:0000256" key="5">
    <source>
        <dbReference type="SAM" id="MobiDB-lite"/>
    </source>
</evidence>
<evidence type="ECO:0000256" key="2">
    <source>
        <dbReference type="ARBA" id="ARBA00022902"/>
    </source>
</evidence>
<feature type="region of interest" description="Disordered" evidence="5">
    <location>
        <begin position="406"/>
        <end position="435"/>
    </location>
</feature>
<feature type="region of interest" description="Disordered" evidence="5">
    <location>
        <begin position="225"/>
        <end position="255"/>
    </location>
</feature>
<evidence type="ECO:0000256" key="1">
    <source>
        <dbReference type="ARBA" id="ARBA00004123"/>
    </source>
</evidence>
<organism evidence="7 8">
    <name type="scientific">Scylla paramamosain</name>
    <name type="common">Mud crab</name>
    <dbReference type="NCBI Taxonomy" id="85552"/>
    <lineage>
        <taxon>Eukaryota</taxon>
        <taxon>Metazoa</taxon>
        <taxon>Ecdysozoa</taxon>
        <taxon>Arthropoda</taxon>
        <taxon>Crustacea</taxon>
        <taxon>Multicrustacea</taxon>
        <taxon>Malacostraca</taxon>
        <taxon>Eumalacostraca</taxon>
        <taxon>Eucarida</taxon>
        <taxon>Decapoda</taxon>
        <taxon>Pleocyemata</taxon>
        <taxon>Brachyura</taxon>
        <taxon>Eubrachyura</taxon>
        <taxon>Portunoidea</taxon>
        <taxon>Portunidae</taxon>
        <taxon>Portuninae</taxon>
        <taxon>Scylla</taxon>
    </lineage>
</organism>
<feature type="region of interest" description="Disordered" evidence="5">
    <location>
        <begin position="271"/>
        <end position="360"/>
    </location>
</feature>
<dbReference type="GO" id="GO:0005634">
    <property type="term" value="C:nucleus"/>
    <property type="evidence" value="ECO:0007669"/>
    <property type="project" value="UniProtKB-SubCell"/>
</dbReference>
<dbReference type="AlphaFoldDB" id="A0AAW0UBZ4"/>
<keyword evidence="8" id="KW-1185">Reference proteome</keyword>
<evidence type="ECO:0000259" key="6">
    <source>
        <dbReference type="PROSITE" id="PS50888"/>
    </source>
</evidence>
<dbReference type="SUPFAM" id="SSF47459">
    <property type="entry name" value="HLH, helix-loop-helix DNA-binding domain"/>
    <property type="match status" value="1"/>
</dbReference>
<feature type="region of interest" description="Disordered" evidence="5">
    <location>
        <begin position="12"/>
        <end position="33"/>
    </location>
</feature>
<dbReference type="GO" id="GO:0007399">
    <property type="term" value="P:nervous system development"/>
    <property type="evidence" value="ECO:0007669"/>
    <property type="project" value="UniProtKB-KW"/>
</dbReference>
<feature type="compositionally biased region" description="Polar residues" evidence="5">
    <location>
        <begin position="240"/>
        <end position="252"/>
    </location>
</feature>
<feature type="compositionally biased region" description="Low complexity" evidence="5">
    <location>
        <begin position="225"/>
        <end position="239"/>
    </location>
</feature>
<evidence type="ECO:0000256" key="3">
    <source>
        <dbReference type="ARBA" id="ARBA00023125"/>
    </source>
</evidence>
<protein>
    <recommendedName>
        <fullName evidence="6">BHLH domain-containing protein</fullName>
    </recommendedName>
</protein>
<comment type="subcellular location">
    <subcellularLocation>
        <location evidence="1">Nucleus</location>
    </subcellularLocation>
</comment>
<dbReference type="Gene3D" id="4.10.280.10">
    <property type="entry name" value="Helix-loop-helix DNA-binding domain"/>
    <property type="match status" value="1"/>
</dbReference>
<dbReference type="Pfam" id="PF00010">
    <property type="entry name" value="HLH"/>
    <property type="match status" value="1"/>
</dbReference>
<sequence>MVFFPPMMEYPPNRPSLPPHPPQASMRPASPSSPPCLPPFALPSPQPCPFFIPHPITGASDQSGGDGVQRDGQTCVINYRSLLDRHVVVVVVVVVSWAEAQLMIDCGTCRPNTGYLRHEPHVCLGGASGLLCLPIGLIFGGICERKGEERPVTATSGGGGGGDSGGKAMSREVAIMQRPIKVEVHSPVKPEVLKPSNTPNILGTSKASSMASKAITNTLGKITSNSITRTTNSNNLSISKDTTGRVNQKLQTSSPKSVVISSSSLAAKSPLKPLLPIRPSPTPKVSIATSRLAHRSPQSLSTFVRTPSAGSSSLSTSAASPSSASASSISPVKCRRRINYSDSDAPVPVSRRNARERNRVKQVSQGFALLRQHVPQAARKKKMSKVETLRCAVDYIRGLQLLLDSDPPSQMPGPSPVSAVHSFHHHHHHQQLQQQQTQVFLQPPHAIEPHILKLPVADETFQSPVSLRYDSVTGTFFRTSPTDSEGSQSPAHSFLDKHPSPPNATPSSSLGVGVIKTENIDGKSYGREEQDLLEALAWWQHNIHP</sequence>
<evidence type="ECO:0000256" key="4">
    <source>
        <dbReference type="ARBA" id="ARBA00023242"/>
    </source>
</evidence>
<evidence type="ECO:0000313" key="8">
    <source>
        <dbReference type="Proteomes" id="UP001487740"/>
    </source>
</evidence>
<gene>
    <name evidence="7" type="ORF">O3P69_004433</name>
</gene>
<reference evidence="7 8" key="1">
    <citation type="submission" date="2023-03" db="EMBL/GenBank/DDBJ databases">
        <title>High-quality genome of Scylla paramamosain provides insights in environmental adaptation.</title>
        <authorList>
            <person name="Zhang L."/>
        </authorList>
    </citation>
    <scope>NUCLEOTIDE SEQUENCE [LARGE SCALE GENOMIC DNA]</scope>
    <source>
        <strain evidence="7">LZ_2023a</strain>
        <tissue evidence="7">Muscle</tissue>
    </source>
</reference>
<feature type="compositionally biased region" description="Low complexity" evidence="5">
    <location>
        <begin position="308"/>
        <end position="330"/>
    </location>
</feature>
<dbReference type="InterPro" id="IPR011598">
    <property type="entry name" value="bHLH_dom"/>
</dbReference>
<dbReference type="SMART" id="SM00353">
    <property type="entry name" value="HLH"/>
    <property type="match status" value="1"/>
</dbReference>
<comment type="caution">
    <text evidence="7">The sequence shown here is derived from an EMBL/GenBank/DDBJ whole genome shotgun (WGS) entry which is preliminary data.</text>
</comment>
<feature type="compositionally biased region" description="Pro residues" evidence="5">
    <location>
        <begin position="12"/>
        <end position="22"/>
    </location>
</feature>
<dbReference type="Proteomes" id="UP001487740">
    <property type="component" value="Unassembled WGS sequence"/>
</dbReference>
<dbReference type="GO" id="GO:0000977">
    <property type="term" value="F:RNA polymerase II transcription regulatory region sequence-specific DNA binding"/>
    <property type="evidence" value="ECO:0007669"/>
    <property type="project" value="TreeGrafter"/>
</dbReference>
<feature type="compositionally biased region" description="Polar residues" evidence="5">
    <location>
        <begin position="296"/>
        <end position="305"/>
    </location>
</feature>
<feature type="region of interest" description="Disordered" evidence="5">
    <location>
        <begin position="478"/>
        <end position="513"/>
    </location>
</feature>
<feature type="compositionally biased region" description="Polar residues" evidence="5">
    <location>
        <begin position="478"/>
        <end position="491"/>
    </location>
</feature>
<dbReference type="GO" id="GO:0046983">
    <property type="term" value="F:protein dimerization activity"/>
    <property type="evidence" value="ECO:0007669"/>
    <property type="project" value="InterPro"/>
</dbReference>
<keyword evidence="2" id="KW-0524">Neurogenesis</keyword>
<dbReference type="CDD" id="cd19723">
    <property type="entry name" value="bHLH_TS_ASCL1_like"/>
    <property type="match status" value="1"/>
</dbReference>
<dbReference type="PROSITE" id="PS50888">
    <property type="entry name" value="BHLH"/>
    <property type="match status" value="1"/>
</dbReference>
<keyword evidence="4" id="KW-0539">Nucleus</keyword>
<feature type="compositionally biased region" description="Gly residues" evidence="5">
    <location>
        <begin position="156"/>
        <end position="165"/>
    </location>
</feature>
<dbReference type="FunFam" id="4.10.280.10:FF:000029">
    <property type="entry name" value="Achaete-scute family bHLH transcription factor 1"/>
    <property type="match status" value="1"/>
</dbReference>
<dbReference type="PANTHER" id="PTHR23349:SF108">
    <property type="entry name" value="BHLH DOMAIN-CONTAINING PROTEIN"/>
    <property type="match status" value="1"/>
</dbReference>
<feature type="domain" description="BHLH" evidence="6">
    <location>
        <begin position="347"/>
        <end position="399"/>
    </location>
</feature>
<dbReference type="InterPro" id="IPR036638">
    <property type="entry name" value="HLH_DNA-bd_sf"/>
</dbReference>
<keyword evidence="3" id="KW-0238">DNA-binding</keyword>
<dbReference type="EMBL" id="JARAKH010000013">
    <property type="protein sequence ID" value="KAK8397639.1"/>
    <property type="molecule type" value="Genomic_DNA"/>
</dbReference>